<sequence length="144" mass="16140">MLLWTFHMLLRKSSHTLHQSSQPLEVLQTLLDHHRTSSEMKCTYSEQDGKIDTLQCLHEGLRREIVDRHPAFPLPEPPANVTSLLLDQSVPPSMSPSASALPPLIDLSIGEMTTTPLKSEDASAIEGLLFEYNQCDNHTSARRI</sequence>
<dbReference type="OrthoDB" id="2692162at2759"/>
<gene>
    <name evidence="1" type="ORF">BJ212DRAFT_1479144</name>
</gene>
<evidence type="ECO:0000313" key="2">
    <source>
        <dbReference type="Proteomes" id="UP000807769"/>
    </source>
</evidence>
<proteinExistence type="predicted"/>
<reference evidence="1" key="1">
    <citation type="journal article" date="2020" name="New Phytol.">
        <title>Comparative genomics reveals dynamic genome evolution in host specialist ectomycorrhizal fungi.</title>
        <authorList>
            <person name="Lofgren L.A."/>
            <person name="Nguyen N.H."/>
            <person name="Vilgalys R."/>
            <person name="Ruytinx J."/>
            <person name="Liao H.L."/>
            <person name="Branco S."/>
            <person name="Kuo A."/>
            <person name="LaButti K."/>
            <person name="Lipzen A."/>
            <person name="Andreopoulos W."/>
            <person name="Pangilinan J."/>
            <person name="Riley R."/>
            <person name="Hundley H."/>
            <person name="Na H."/>
            <person name="Barry K."/>
            <person name="Grigoriev I.V."/>
            <person name="Stajich J.E."/>
            <person name="Kennedy P.G."/>
        </authorList>
    </citation>
    <scope>NUCLEOTIDE SEQUENCE</scope>
    <source>
        <strain evidence="1">MN1</strain>
    </source>
</reference>
<dbReference type="Proteomes" id="UP000807769">
    <property type="component" value="Unassembled WGS sequence"/>
</dbReference>
<dbReference type="AlphaFoldDB" id="A0A9P7EEM9"/>
<protein>
    <submittedName>
        <fullName evidence="1">Uncharacterized protein</fullName>
    </submittedName>
</protein>
<dbReference type="EMBL" id="JABBWG010000010">
    <property type="protein sequence ID" value="KAG1819015.1"/>
    <property type="molecule type" value="Genomic_DNA"/>
</dbReference>
<accession>A0A9P7EEM9</accession>
<dbReference type="GeneID" id="64633836"/>
<keyword evidence="2" id="KW-1185">Reference proteome</keyword>
<dbReference type="RefSeq" id="XP_041194692.1">
    <property type="nucleotide sequence ID" value="XM_041339820.1"/>
</dbReference>
<name>A0A9P7EEM9_9AGAM</name>
<comment type="caution">
    <text evidence="1">The sequence shown here is derived from an EMBL/GenBank/DDBJ whole genome shotgun (WGS) entry which is preliminary data.</text>
</comment>
<organism evidence="1 2">
    <name type="scientific">Suillus subaureus</name>
    <dbReference type="NCBI Taxonomy" id="48587"/>
    <lineage>
        <taxon>Eukaryota</taxon>
        <taxon>Fungi</taxon>
        <taxon>Dikarya</taxon>
        <taxon>Basidiomycota</taxon>
        <taxon>Agaricomycotina</taxon>
        <taxon>Agaricomycetes</taxon>
        <taxon>Agaricomycetidae</taxon>
        <taxon>Boletales</taxon>
        <taxon>Suillineae</taxon>
        <taxon>Suillaceae</taxon>
        <taxon>Suillus</taxon>
    </lineage>
</organism>
<evidence type="ECO:0000313" key="1">
    <source>
        <dbReference type="EMBL" id="KAG1819015.1"/>
    </source>
</evidence>